<dbReference type="AlphaFoldDB" id="A0A9Q5N5X2"/>
<dbReference type="GO" id="GO:0006629">
    <property type="term" value="P:lipid metabolic process"/>
    <property type="evidence" value="ECO:0007669"/>
    <property type="project" value="UniProtKB-KW"/>
</dbReference>
<feature type="transmembrane region" description="Helical" evidence="12">
    <location>
        <begin position="49"/>
        <end position="67"/>
    </location>
</feature>
<protein>
    <recommendedName>
        <fullName evidence="10">Transmembrane protein 188</fullName>
    </recommendedName>
</protein>
<evidence type="ECO:0000256" key="3">
    <source>
        <dbReference type="ARBA" id="ARBA00010998"/>
    </source>
</evidence>
<feature type="compositionally biased region" description="Low complexity" evidence="11">
    <location>
        <begin position="316"/>
        <end position="326"/>
    </location>
</feature>
<keyword evidence="6 12" id="KW-1133">Transmembrane helix</keyword>
<name>A0A9Q5N5X2_SANBA</name>
<evidence type="ECO:0000256" key="10">
    <source>
        <dbReference type="ARBA" id="ARBA00030458"/>
    </source>
</evidence>
<evidence type="ECO:0000256" key="11">
    <source>
        <dbReference type="SAM" id="MobiDB-lite"/>
    </source>
</evidence>
<keyword evidence="5 12" id="KW-0812">Transmembrane</keyword>
<dbReference type="OrthoDB" id="5599171at2759"/>
<feature type="region of interest" description="Disordered" evidence="11">
    <location>
        <begin position="171"/>
        <end position="209"/>
    </location>
</feature>
<dbReference type="GO" id="GO:0005737">
    <property type="term" value="C:cytoplasm"/>
    <property type="evidence" value="ECO:0007669"/>
    <property type="project" value="UniProtKB-SubCell"/>
</dbReference>
<keyword evidence="9" id="KW-0539">Nucleus</keyword>
<feature type="region of interest" description="Disordered" evidence="11">
    <location>
        <begin position="272"/>
        <end position="348"/>
    </location>
</feature>
<evidence type="ECO:0000256" key="6">
    <source>
        <dbReference type="ARBA" id="ARBA00022989"/>
    </source>
</evidence>
<evidence type="ECO:0000313" key="14">
    <source>
        <dbReference type="Proteomes" id="UP000757232"/>
    </source>
</evidence>
<organism evidence="13 14">
    <name type="scientific">Sanghuangporus baumii</name>
    <name type="common">Phellinus baumii</name>
    <dbReference type="NCBI Taxonomy" id="108892"/>
    <lineage>
        <taxon>Eukaryota</taxon>
        <taxon>Fungi</taxon>
        <taxon>Dikarya</taxon>
        <taxon>Basidiomycota</taxon>
        <taxon>Agaricomycotina</taxon>
        <taxon>Agaricomycetes</taxon>
        <taxon>Hymenochaetales</taxon>
        <taxon>Hymenochaetaceae</taxon>
        <taxon>Sanghuangporus</taxon>
    </lineage>
</organism>
<reference evidence="13" key="1">
    <citation type="submission" date="2016-06" db="EMBL/GenBank/DDBJ databases">
        <title>Draft Genome sequence of the fungus Inonotus baumii.</title>
        <authorList>
            <person name="Zhu H."/>
            <person name="Lin W."/>
        </authorList>
    </citation>
    <scope>NUCLEOTIDE SEQUENCE</scope>
    <source>
        <strain evidence="13">821</strain>
    </source>
</reference>
<dbReference type="PANTHER" id="PTHR20996:SF1">
    <property type="entry name" value="NUCLEAR ENVELOPE PHOSPHATASE-REGULATORY SUBUNIT 1"/>
    <property type="match status" value="1"/>
</dbReference>
<feature type="transmembrane region" description="Helical" evidence="12">
    <location>
        <begin position="100"/>
        <end position="122"/>
    </location>
</feature>
<evidence type="ECO:0000256" key="7">
    <source>
        <dbReference type="ARBA" id="ARBA00023098"/>
    </source>
</evidence>
<dbReference type="GO" id="GO:0019888">
    <property type="term" value="F:protein phosphatase regulator activity"/>
    <property type="evidence" value="ECO:0007669"/>
    <property type="project" value="InterPro"/>
</dbReference>
<evidence type="ECO:0000313" key="13">
    <source>
        <dbReference type="EMBL" id="OCB88800.1"/>
    </source>
</evidence>
<keyword evidence="7" id="KW-0443">Lipid metabolism</keyword>
<comment type="similarity">
    <text evidence="3">Belongs to the CNEP1R1 family.</text>
</comment>
<feature type="compositionally biased region" description="Low complexity" evidence="11">
    <location>
        <begin position="283"/>
        <end position="305"/>
    </location>
</feature>
<evidence type="ECO:0000256" key="8">
    <source>
        <dbReference type="ARBA" id="ARBA00023136"/>
    </source>
</evidence>
<keyword evidence="4" id="KW-0963">Cytoplasm</keyword>
<sequence length="348" mass="40106">MASRRTPPPKRDSFYPPSENAVYRDLLLFEERLKTNASLLKKRKHRYQLFLTQLLAIIVFLAFEVMLETHFLDMPCNYALQKAFPGEFGNGYHAVELHPFVARGLLFVSITTLLLFFASGLYGEKIAYANRYVPQANRALRNFNMYFNVRHRPLRSRLSMNPITYLFNRGKMEETPSRTRSPSPEGRRRRGTSVPIPPIPPTNNPRGELIFSSRVDRNFRESYERYRAAFERKREERELYALAQTWRGWRIWPWNWMRRSLPHPASYVREHASMSMRGRGSDSESNMSTPSSSRRPSPAPGSVGRSRGGAMGGGRSTSPPSSIPRRLTPDGTKSDNFNFLLSNDESFG</sequence>
<accession>A0A9Q5N5X2</accession>
<feature type="compositionally biased region" description="Polar residues" evidence="11">
    <location>
        <begin position="334"/>
        <end position="348"/>
    </location>
</feature>
<dbReference type="GO" id="GO:0031965">
    <property type="term" value="C:nuclear membrane"/>
    <property type="evidence" value="ECO:0007669"/>
    <property type="project" value="UniProtKB-SubCell"/>
</dbReference>
<keyword evidence="14" id="KW-1185">Reference proteome</keyword>
<keyword evidence="8 12" id="KW-0472">Membrane</keyword>
<evidence type="ECO:0000256" key="2">
    <source>
        <dbReference type="ARBA" id="ARBA00004496"/>
    </source>
</evidence>
<dbReference type="InterPro" id="IPR005605">
    <property type="entry name" value="Spo7"/>
</dbReference>
<dbReference type="GO" id="GO:0071595">
    <property type="term" value="C:Nem1-Spo7 phosphatase complex"/>
    <property type="evidence" value="ECO:0007669"/>
    <property type="project" value="InterPro"/>
</dbReference>
<evidence type="ECO:0000256" key="5">
    <source>
        <dbReference type="ARBA" id="ARBA00022692"/>
    </source>
</evidence>
<evidence type="ECO:0000256" key="9">
    <source>
        <dbReference type="ARBA" id="ARBA00023242"/>
    </source>
</evidence>
<evidence type="ECO:0000256" key="12">
    <source>
        <dbReference type="SAM" id="Phobius"/>
    </source>
</evidence>
<dbReference type="Pfam" id="PF03907">
    <property type="entry name" value="Spo7"/>
    <property type="match status" value="1"/>
</dbReference>
<comment type="subcellular location">
    <subcellularLocation>
        <location evidence="2">Cytoplasm</location>
    </subcellularLocation>
    <subcellularLocation>
        <location evidence="1">Nucleus membrane</location>
        <topology evidence="1">Multi-pass membrane protein</topology>
    </subcellularLocation>
</comment>
<evidence type="ECO:0000256" key="4">
    <source>
        <dbReference type="ARBA" id="ARBA00022490"/>
    </source>
</evidence>
<dbReference type="EMBL" id="LNZH02000171">
    <property type="protein sequence ID" value="OCB88800.1"/>
    <property type="molecule type" value="Genomic_DNA"/>
</dbReference>
<comment type="caution">
    <text evidence="13">The sequence shown here is derived from an EMBL/GenBank/DDBJ whole genome shotgun (WGS) entry which is preliminary data.</text>
</comment>
<feature type="compositionally biased region" description="Gly residues" evidence="11">
    <location>
        <begin position="306"/>
        <end position="315"/>
    </location>
</feature>
<proteinExistence type="inferred from homology"/>
<gene>
    <name evidence="13" type="ORF">A7U60_g4090</name>
</gene>
<evidence type="ECO:0000256" key="1">
    <source>
        <dbReference type="ARBA" id="ARBA00004232"/>
    </source>
</evidence>
<dbReference type="PANTHER" id="PTHR20996">
    <property type="entry name" value="NUCLEAR ENVELOPE PHOSPHATASE-REGULATORY SUBUNIT 1"/>
    <property type="match status" value="1"/>
</dbReference>
<dbReference type="Proteomes" id="UP000757232">
    <property type="component" value="Unassembled WGS sequence"/>
</dbReference>
<dbReference type="InterPro" id="IPR019168">
    <property type="entry name" value="NEP1-R1"/>
</dbReference>